<feature type="region of interest" description="Disordered" evidence="1">
    <location>
        <begin position="13"/>
        <end position="48"/>
    </location>
</feature>
<dbReference type="EMBL" id="HG322949">
    <property type="protein sequence ID" value="CDG80885.1"/>
    <property type="molecule type" value="Genomic_DNA"/>
</dbReference>
<dbReference type="HOGENOM" id="CLU_3153752_0_0_4"/>
<dbReference type="PATRIC" id="fig|1349767.4.peg.4857"/>
<protein>
    <submittedName>
        <fullName evidence="2">Uncharacterized protein</fullName>
    </submittedName>
</protein>
<gene>
    <name evidence="2" type="ORF">GJA_222</name>
</gene>
<evidence type="ECO:0000313" key="3">
    <source>
        <dbReference type="Proteomes" id="UP000027604"/>
    </source>
</evidence>
<accession>W0UZT3</accession>
<reference evidence="2 3" key="1">
    <citation type="journal article" date="2015" name="Genome Announc.">
        <title>Genome Sequence of Mushroom Soft-Rot Pathogen Janthinobacterium agaricidamnosum.</title>
        <authorList>
            <person name="Graupner K."/>
            <person name="Lackner G."/>
            <person name="Hertweck C."/>
        </authorList>
    </citation>
    <scope>NUCLEOTIDE SEQUENCE [LARGE SCALE GENOMIC DNA]</scope>
    <source>
        <strain evidence="3">NBRC 102515 / DSM 9628</strain>
    </source>
</reference>
<organism evidence="2 3">
    <name type="scientific">Janthinobacterium agaricidamnosum NBRC 102515 = DSM 9628</name>
    <dbReference type="NCBI Taxonomy" id="1349767"/>
    <lineage>
        <taxon>Bacteria</taxon>
        <taxon>Pseudomonadati</taxon>
        <taxon>Pseudomonadota</taxon>
        <taxon>Betaproteobacteria</taxon>
        <taxon>Burkholderiales</taxon>
        <taxon>Oxalobacteraceae</taxon>
        <taxon>Janthinobacterium</taxon>
    </lineage>
</organism>
<dbReference type="KEGG" id="jag:GJA_222"/>
<dbReference type="Proteomes" id="UP000027604">
    <property type="component" value="Chromosome I"/>
</dbReference>
<sequence>MFAVFADEDIGQNRHSVPTLDNTAHDLQWPEKGISGGFDQLHSNPRCR</sequence>
<name>W0UZT3_9BURK</name>
<proteinExistence type="predicted"/>
<evidence type="ECO:0000256" key="1">
    <source>
        <dbReference type="SAM" id="MobiDB-lite"/>
    </source>
</evidence>
<evidence type="ECO:0000313" key="2">
    <source>
        <dbReference type="EMBL" id="CDG80885.1"/>
    </source>
</evidence>
<feature type="compositionally biased region" description="Polar residues" evidence="1">
    <location>
        <begin position="13"/>
        <end position="22"/>
    </location>
</feature>
<keyword evidence="3" id="KW-1185">Reference proteome</keyword>
<dbReference type="AlphaFoldDB" id="W0UZT3"/>